<gene>
    <name evidence="1" type="ORF">BLM47_12360</name>
</gene>
<organism evidence="1 2">
    <name type="scientific">Candidatus Reconcilbacillus cellulovorans</name>
    <dbReference type="NCBI Taxonomy" id="1906605"/>
    <lineage>
        <taxon>Bacteria</taxon>
        <taxon>Bacillati</taxon>
        <taxon>Bacillota</taxon>
        <taxon>Bacilli</taxon>
        <taxon>Bacillales</taxon>
        <taxon>Paenibacillaceae</taxon>
        <taxon>Candidatus Reconcilbacillus</taxon>
    </lineage>
</organism>
<accession>A0A2A6DXK4</accession>
<reference evidence="1 2" key="1">
    <citation type="submission" date="2016-12" db="EMBL/GenBank/DDBJ databases">
        <title>Candidatus Reconcilibacillus cellulovorans genome.</title>
        <authorList>
            <person name="Kolinko S."/>
            <person name="Wu Y.-W."/>
            <person name="Tachea F."/>
            <person name="Denzel E."/>
            <person name="Hiras J."/>
            <person name="Baecker N."/>
            <person name="Chan L.J."/>
            <person name="Eichorst S.A."/>
            <person name="Frey D."/>
            <person name="Adams P.D."/>
            <person name="Pray T."/>
            <person name="Tanjore D."/>
            <person name="Petzold C.J."/>
            <person name="Gladden J.M."/>
            <person name="Simmons B.A."/>
            <person name="Singer S.W."/>
        </authorList>
    </citation>
    <scope>NUCLEOTIDE SEQUENCE [LARGE SCALE GENOMIC DNA]</scope>
    <source>
        <strain evidence="1">JTherm</strain>
    </source>
</reference>
<evidence type="ECO:0000313" key="1">
    <source>
        <dbReference type="EMBL" id="PDO09463.1"/>
    </source>
</evidence>
<protein>
    <submittedName>
        <fullName evidence="1">Uncharacterized protein</fullName>
    </submittedName>
</protein>
<evidence type="ECO:0000313" key="2">
    <source>
        <dbReference type="Proteomes" id="UP000243688"/>
    </source>
</evidence>
<proteinExistence type="predicted"/>
<dbReference type="EMBL" id="MOXJ01000038">
    <property type="protein sequence ID" value="PDO09463.1"/>
    <property type="molecule type" value="Genomic_DNA"/>
</dbReference>
<comment type="caution">
    <text evidence="1">The sequence shown here is derived from an EMBL/GenBank/DDBJ whole genome shotgun (WGS) entry which is preliminary data.</text>
</comment>
<name>A0A2A6DXK4_9BACL</name>
<sequence length="142" mass="16909">MENDEKLKQLELEIQKLKEEIQSLKEAVFNLAYSKTTDPKFAFFDWLVRYGVVFNGKRERLDWVMHVLECRLEQKPLSKQKSIPGVSYELLYKESVPTYEETKTLLMQVLETNNEEIVKDLIDSLIKQGIRNKLVEYLQQHR</sequence>
<dbReference type="AlphaFoldDB" id="A0A2A6DXK4"/>
<dbReference type="Proteomes" id="UP000243688">
    <property type="component" value="Unassembled WGS sequence"/>
</dbReference>